<dbReference type="GO" id="GO:0005737">
    <property type="term" value="C:cytoplasm"/>
    <property type="evidence" value="ECO:0007669"/>
    <property type="project" value="TreeGrafter"/>
</dbReference>
<evidence type="ECO:0000313" key="4">
    <source>
        <dbReference type="Proteomes" id="UP000294547"/>
    </source>
</evidence>
<sequence length="407" mass="43840">MTSHPHPSAPADYGADRPTGACVTAAYDRLAAAGEITADPAQRAVAAALDRLLRDLGERKLAAKGSALGWLFGRGRRTANGPGPRGLYVWGGVGRGKTMLMDLFFGLVPVETKIRRHFHVFMADVHARVHAARRAIAAGAERDPVAAVADAIAAETTLICFDEFAVTDIGDAMILGRLFTRLFDLGVTLVATSNVEPGRLYEDGINRDHFLPFVGLLQRRCEVLHLGSPNDYRLRTLARADVWFSPLGRDTDVAVERLWTRLTGAERGAPRALAVAGRTVTVPESSGPYARFAFADLCGKPLGAADYRAVAAAFDTVFVERVPVLDHARRNEAKRFITLVDTLYDEGIKLVASAAAEPTALYVATHGTEAFEFDRTASRLIEMRSEAYLAAPRRDGAAADAETGSPA</sequence>
<evidence type="ECO:0000256" key="2">
    <source>
        <dbReference type="ARBA" id="ARBA00022840"/>
    </source>
</evidence>
<dbReference type="InterPro" id="IPR027417">
    <property type="entry name" value="P-loop_NTPase"/>
</dbReference>
<dbReference type="GO" id="GO:0051301">
    <property type="term" value="P:cell division"/>
    <property type="evidence" value="ECO:0007669"/>
    <property type="project" value="UniProtKB-KW"/>
</dbReference>
<gene>
    <name evidence="3" type="ORF">EDD54_4244</name>
</gene>
<keyword evidence="2" id="KW-0067">ATP-binding</keyword>
<dbReference type="Proteomes" id="UP000294547">
    <property type="component" value="Unassembled WGS sequence"/>
</dbReference>
<dbReference type="SUPFAM" id="SSF52540">
    <property type="entry name" value="P-loop containing nucleoside triphosphate hydrolases"/>
    <property type="match status" value="1"/>
</dbReference>
<evidence type="ECO:0000313" key="3">
    <source>
        <dbReference type="EMBL" id="TDP81983.1"/>
    </source>
</evidence>
<proteinExistence type="predicted"/>
<dbReference type="OrthoDB" id="9774491at2"/>
<keyword evidence="3" id="KW-0131">Cell cycle</keyword>
<keyword evidence="4" id="KW-1185">Reference proteome</keyword>
<dbReference type="PANTHER" id="PTHR12169:SF6">
    <property type="entry name" value="AFG1-LIKE ATPASE"/>
    <property type="match status" value="1"/>
</dbReference>
<dbReference type="RefSeq" id="WP_126540564.1">
    <property type="nucleotide sequence ID" value="NZ_BSPM01000002.1"/>
</dbReference>
<keyword evidence="3" id="KW-0132">Cell division</keyword>
<dbReference type="GO" id="GO:0016887">
    <property type="term" value="F:ATP hydrolysis activity"/>
    <property type="evidence" value="ECO:0007669"/>
    <property type="project" value="InterPro"/>
</dbReference>
<organism evidence="3 4">
    <name type="scientific">Oharaeibacter diazotrophicus</name>
    <dbReference type="NCBI Taxonomy" id="1920512"/>
    <lineage>
        <taxon>Bacteria</taxon>
        <taxon>Pseudomonadati</taxon>
        <taxon>Pseudomonadota</taxon>
        <taxon>Alphaproteobacteria</taxon>
        <taxon>Hyphomicrobiales</taxon>
        <taxon>Pleomorphomonadaceae</taxon>
        <taxon>Oharaeibacter</taxon>
    </lineage>
</organism>
<reference evidence="3 4" key="1">
    <citation type="submission" date="2019-03" db="EMBL/GenBank/DDBJ databases">
        <title>Genomic Encyclopedia of Type Strains, Phase IV (KMG-IV): sequencing the most valuable type-strain genomes for metagenomic binning, comparative biology and taxonomic classification.</title>
        <authorList>
            <person name="Goeker M."/>
        </authorList>
    </citation>
    <scope>NUCLEOTIDE SEQUENCE [LARGE SCALE GENOMIC DNA]</scope>
    <source>
        <strain evidence="3 4">DSM 102969</strain>
    </source>
</reference>
<dbReference type="Pfam" id="PF03969">
    <property type="entry name" value="AFG1_ATPase"/>
    <property type="match status" value="1"/>
</dbReference>
<dbReference type="GO" id="GO:0005524">
    <property type="term" value="F:ATP binding"/>
    <property type="evidence" value="ECO:0007669"/>
    <property type="project" value="UniProtKB-KW"/>
</dbReference>
<evidence type="ECO:0000256" key="1">
    <source>
        <dbReference type="ARBA" id="ARBA00022741"/>
    </source>
</evidence>
<dbReference type="NCBIfam" id="NF040713">
    <property type="entry name" value="ZapE"/>
    <property type="match status" value="1"/>
</dbReference>
<protein>
    <submittedName>
        <fullName evidence="3">Cell division protein ZapE</fullName>
    </submittedName>
</protein>
<dbReference type="Gene3D" id="3.40.50.300">
    <property type="entry name" value="P-loop containing nucleotide triphosphate hydrolases"/>
    <property type="match status" value="1"/>
</dbReference>
<name>A0A4R6R7N2_9HYPH</name>
<keyword evidence="1" id="KW-0547">Nucleotide-binding</keyword>
<dbReference type="InterPro" id="IPR005654">
    <property type="entry name" value="ATPase_AFG1-like"/>
</dbReference>
<accession>A0A4R6R7N2</accession>
<comment type="caution">
    <text evidence="3">The sequence shown here is derived from an EMBL/GenBank/DDBJ whole genome shotgun (WGS) entry which is preliminary data.</text>
</comment>
<dbReference type="EMBL" id="SNXY01000011">
    <property type="protein sequence ID" value="TDP81983.1"/>
    <property type="molecule type" value="Genomic_DNA"/>
</dbReference>
<dbReference type="AlphaFoldDB" id="A0A4R6R7N2"/>
<dbReference type="PANTHER" id="PTHR12169">
    <property type="entry name" value="ATPASE N2B"/>
    <property type="match status" value="1"/>
</dbReference>